<evidence type="ECO:0000256" key="2">
    <source>
        <dbReference type="ARBA" id="ARBA00022692"/>
    </source>
</evidence>
<protein>
    <submittedName>
        <fullName evidence="7">DMT family transporter</fullName>
    </submittedName>
</protein>
<dbReference type="EMBL" id="JAQIOY010000001">
    <property type="protein sequence ID" value="MDA7423764.1"/>
    <property type="molecule type" value="Genomic_DNA"/>
</dbReference>
<dbReference type="Pfam" id="PF00892">
    <property type="entry name" value="EamA"/>
    <property type="match status" value="1"/>
</dbReference>
<evidence type="ECO:0000256" key="3">
    <source>
        <dbReference type="ARBA" id="ARBA00022989"/>
    </source>
</evidence>
<organism evidence="7 8">
    <name type="scientific">Thalassococcus lentus</name>
    <dbReference type="NCBI Taxonomy" id="1210524"/>
    <lineage>
        <taxon>Bacteria</taxon>
        <taxon>Pseudomonadati</taxon>
        <taxon>Pseudomonadota</taxon>
        <taxon>Alphaproteobacteria</taxon>
        <taxon>Rhodobacterales</taxon>
        <taxon>Roseobacteraceae</taxon>
        <taxon>Thalassococcus</taxon>
    </lineage>
</organism>
<keyword evidence="2 5" id="KW-0812">Transmembrane</keyword>
<comment type="caution">
    <text evidence="7">The sequence shown here is derived from an EMBL/GenBank/DDBJ whole genome shotgun (WGS) entry which is preliminary data.</text>
</comment>
<dbReference type="SUPFAM" id="SSF103481">
    <property type="entry name" value="Multidrug resistance efflux transporter EmrE"/>
    <property type="match status" value="2"/>
</dbReference>
<evidence type="ECO:0000256" key="1">
    <source>
        <dbReference type="ARBA" id="ARBA00004141"/>
    </source>
</evidence>
<keyword evidence="3 5" id="KW-1133">Transmembrane helix</keyword>
<proteinExistence type="predicted"/>
<sequence>MRLFLLTTLTMIAFAANSVLNRAALASGGIGAIEFANIRLIAGAAMLAILALALRRQFVFGGPGRIAAVVGLLLYLFGFSLAYVSLDSGLGALILFGTVQITMFSGSVLGGERPPAQRWLGAGLAFGGLAWLLWPTGQMDLSLIHAVAMIAAGIGWGVYSLAGRKANDPLLATAANFVIAVPLGLIMTAALPVQMDPVAWTNTGIGLAVISGAITSGLGYALWYTVLPRLAGTVAAVAQLTVPIIAMLGGMLFLNEALTLDFVIAAALVLGGVTLSVVRWNKS</sequence>
<reference evidence="7 8" key="1">
    <citation type="submission" date="2023-01" db="EMBL/GenBank/DDBJ databases">
        <title>Thalassococcus onchidii sp. nov., isolated from a marine invertebrate from the South China Sea.</title>
        <authorList>
            <person name="Xu S."/>
            <person name="Liu Z."/>
            <person name="Xu Y."/>
        </authorList>
    </citation>
    <scope>NUCLEOTIDE SEQUENCE [LARGE SCALE GENOMIC DNA]</scope>
    <source>
        <strain evidence="7 8">KCTC 32084</strain>
    </source>
</reference>
<feature type="transmembrane region" description="Helical" evidence="5">
    <location>
        <begin position="90"/>
        <end position="110"/>
    </location>
</feature>
<evidence type="ECO:0000256" key="5">
    <source>
        <dbReference type="SAM" id="Phobius"/>
    </source>
</evidence>
<dbReference type="Proteomes" id="UP001210720">
    <property type="component" value="Unassembled WGS sequence"/>
</dbReference>
<dbReference type="PANTHER" id="PTHR32322:SF9">
    <property type="entry name" value="AMINO-ACID METABOLITE EFFLUX PUMP-RELATED"/>
    <property type="match status" value="1"/>
</dbReference>
<evidence type="ECO:0000313" key="7">
    <source>
        <dbReference type="EMBL" id="MDA7423764.1"/>
    </source>
</evidence>
<feature type="transmembrane region" description="Helical" evidence="5">
    <location>
        <begin position="143"/>
        <end position="162"/>
    </location>
</feature>
<feature type="transmembrane region" description="Helical" evidence="5">
    <location>
        <begin position="119"/>
        <end position="137"/>
    </location>
</feature>
<dbReference type="InterPro" id="IPR050638">
    <property type="entry name" value="AA-Vitamin_Transporters"/>
</dbReference>
<keyword evidence="4 5" id="KW-0472">Membrane</keyword>
<keyword evidence="8" id="KW-1185">Reference proteome</keyword>
<evidence type="ECO:0000313" key="8">
    <source>
        <dbReference type="Proteomes" id="UP001210720"/>
    </source>
</evidence>
<gene>
    <name evidence="7" type="ORF">PFY00_03420</name>
</gene>
<feature type="transmembrane region" description="Helical" evidence="5">
    <location>
        <begin position="66"/>
        <end position="84"/>
    </location>
</feature>
<feature type="transmembrane region" description="Helical" evidence="5">
    <location>
        <begin position="230"/>
        <end position="254"/>
    </location>
</feature>
<feature type="domain" description="EamA" evidence="6">
    <location>
        <begin position="146"/>
        <end position="277"/>
    </location>
</feature>
<dbReference type="InterPro" id="IPR000620">
    <property type="entry name" value="EamA_dom"/>
</dbReference>
<dbReference type="InterPro" id="IPR037185">
    <property type="entry name" value="EmrE-like"/>
</dbReference>
<feature type="transmembrane region" description="Helical" evidence="5">
    <location>
        <begin position="260"/>
        <end position="278"/>
    </location>
</feature>
<feature type="transmembrane region" description="Helical" evidence="5">
    <location>
        <begin position="174"/>
        <end position="193"/>
    </location>
</feature>
<evidence type="ECO:0000256" key="4">
    <source>
        <dbReference type="ARBA" id="ARBA00023136"/>
    </source>
</evidence>
<feature type="transmembrane region" description="Helical" evidence="5">
    <location>
        <begin position="36"/>
        <end position="54"/>
    </location>
</feature>
<dbReference type="PANTHER" id="PTHR32322">
    <property type="entry name" value="INNER MEMBRANE TRANSPORTER"/>
    <property type="match status" value="1"/>
</dbReference>
<name>A0ABT4XPA2_9RHOB</name>
<evidence type="ECO:0000259" key="6">
    <source>
        <dbReference type="Pfam" id="PF00892"/>
    </source>
</evidence>
<accession>A0ABT4XPA2</accession>
<dbReference type="RefSeq" id="WP_271431098.1">
    <property type="nucleotide sequence ID" value="NZ_JAQIOY010000001.1"/>
</dbReference>
<comment type="subcellular location">
    <subcellularLocation>
        <location evidence="1">Membrane</location>
        <topology evidence="1">Multi-pass membrane protein</topology>
    </subcellularLocation>
</comment>
<feature type="transmembrane region" description="Helical" evidence="5">
    <location>
        <begin position="205"/>
        <end position="223"/>
    </location>
</feature>